<evidence type="ECO:0000256" key="5">
    <source>
        <dbReference type="ARBA" id="ARBA00022927"/>
    </source>
</evidence>
<reference evidence="10" key="1">
    <citation type="journal article" date="2015" name="PeerJ">
        <title>First genomic representation of candidate bacterial phylum KSB3 points to enhanced environmental sensing as a trigger of wastewater bulking.</title>
        <authorList>
            <person name="Sekiguchi Y."/>
            <person name="Ohashi A."/>
            <person name="Parks D.H."/>
            <person name="Yamauchi T."/>
            <person name="Tyson G.W."/>
            <person name="Hugenholtz P."/>
        </authorList>
    </citation>
    <scope>NUCLEOTIDE SEQUENCE [LARGE SCALE GENOMIC DNA]</scope>
</reference>
<keyword evidence="8 9" id="KW-0472">Membrane</keyword>
<keyword evidence="2 9" id="KW-0813">Transport</keyword>
<evidence type="ECO:0000256" key="1">
    <source>
        <dbReference type="ARBA" id="ARBA00004162"/>
    </source>
</evidence>
<dbReference type="EMBL" id="DF820461">
    <property type="protein sequence ID" value="GAK54548.1"/>
    <property type="molecule type" value="Genomic_DNA"/>
</dbReference>
<comment type="subcellular location">
    <subcellularLocation>
        <location evidence="1 9">Cell membrane</location>
        <topology evidence="1 9">Single-pass membrane protein</topology>
    </subcellularLocation>
</comment>
<keyword evidence="5 9" id="KW-0653">Protein transport</keyword>
<dbReference type="GO" id="GO:0043953">
    <property type="term" value="P:protein transport by the Tat complex"/>
    <property type="evidence" value="ECO:0007669"/>
    <property type="project" value="UniProtKB-UniRule"/>
</dbReference>
<dbReference type="STRING" id="1499966.U14_05835"/>
<comment type="subunit">
    <text evidence="9">Forms a complex with TatC.</text>
</comment>
<gene>
    <name evidence="9" type="primary">tatA</name>
    <name evidence="10" type="ORF">U14_05835</name>
</gene>
<dbReference type="Gene3D" id="1.20.5.3310">
    <property type="match status" value="1"/>
</dbReference>
<evidence type="ECO:0000256" key="8">
    <source>
        <dbReference type="ARBA" id="ARBA00023136"/>
    </source>
</evidence>
<evidence type="ECO:0000256" key="6">
    <source>
        <dbReference type="ARBA" id="ARBA00022989"/>
    </source>
</evidence>
<dbReference type="InterPro" id="IPR006312">
    <property type="entry name" value="TatA/E"/>
</dbReference>
<keyword evidence="7 9" id="KW-0811">Translocation</keyword>
<keyword evidence="6 9" id="KW-1133">Transmembrane helix</keyword>
<comment type="similarity">
    <text evidence="9">Belongs to the TatA/E family.</text>
</comment>
<evidence type="ECO:0000256" key="9">
    <source>
        <dbReference type="HAMAP-Rule" id="MF_00236"/>
    </source>
</evidence>
<accession>A0A081BT17</accession>
<organism evidence="10">
    <name type="scientific">Candidatus Moduliflexus flocculans</name>
    <dbReference type="NCBI Taxonomy" id="1499966"/>
    <lineage>
        <taxon>Bacteria</taxon>
        <taxon>Candidatus Moduliflexota</taxon>
        <taxon>Candidatus Moduliflexia</taxon>
        <taxon>Candidatus Moduliflexales</taxon>
        <taxon>Candidatus Moduliflexaceae</taxon>
    </lineage>
</organism>
<sequence length="61" mass="6708">MFGLGWTEMLLILLVIVVIFGAKRLPEIGSGLGEAIINFKKAMKDSKSIDSKSSDDQKNPR</sequence>
<evidence type="ECO:0000256" key="4">
    <source>
        <dbReference type="ARBA" id="ARBA00022692"/>
    </source>
</evidence>
<protein>
    <recommendedName>
        <fullName evidence="9">Sec-independent protein translocase protein TatA</fullName>
    </recommendedName>
</protein>
<dbReference type="HAMAP" id="MF_00236">
    <property type="entry name" value="TatA_E"/>
    <property type="match status" value="1"/>
</dbReference>
<evidence type="ECO:0000256" key="3">
    <source>
        <dbReference type="ARBA" id="ARBA00022475"/>
    </source>
</evidence>
<dbReference type="GO" id="GO:0033281">
    <property type="term" value="C:TAT protein transport complex"/>
    <property type="evidence" value="ECO:0007669"/>
    <property type="project" value="UniProtKB-UniRule"/>
</dbReference>
<proteinExistence type="inferred from homology"/>
<comment type="function">
    <text evidence="9">Part of the twin-arginine translocation (Tat) system that transports large folded proteins containing a characteristic twin-arginine motif in their signal peptide across membranes. TatA could form the protein-conducting channel of the Tat system.</text>
</comment>
<dbReference type="PANTHER" id="PTHR42982:SF1">
    <property type="entry name" value="SEC-INDEPENDENT PROTEIN TRANSLOCASE PROTEIN TATA"/>
    <property type="match status" value="1"/>
</dbReference>
<dbReference type="NCBIfam" id="TIGR01411">
    <property type="entry name" value="tatAE"/>
    <property type="match status" value="1"/>
</dbReference>
<evidence type="ECO:0000256" key="2">
    <source>
        <dbReference type="ARBA" id="ARBA00022448"/>
    </source>
</evidence>
<evidence type="ECO:0000256" key="7">
    <source>
        <dbReference type="ARBA" id="ARBA00023010"/>
    </source>
</evidence>
<dbReference type="HOGENOM" id="CLU_086034_6_2_0"/>
<evidence type="ECO:0000313" key="11">
    <source>
        <dbReference type="Proteomes" id="UP000030700"/>
    </source>
</evidence>
<keyword evidence="11" id="KW-1185">Reference proteome</keyword>
<keyword evidence="3 9" id="KW-1003">Cell membrane</keyword>
<dbReference type="AlphaFoldDB" id="A0A081BT17"/>
<keyword evidence="4 9" id="KW-0812">Transmembrane</keyword>
<name>A0A081BT17_9BACT</name>
<dbReference type="PANTHER" id="PTHR42982">
    <property type="entry name" value="SEC-INDEPENDENT PROTEIN TRANSLOCASE PROTEIN TATA"/>
    <property type="match status" value="1"/>
</dbReference>
<evidence type="ECO:0000313" key="10">
    <source>
        <dbReference type="EMBL" id="GAK54548.1"/>
    </source>
</evidence>
<dbReference type="Proteomes" id="UP000030700">
    <property type="component" value="Unassembled WGS sequence"/>
</dbReference>
<dbReference type="Pfam" id="PF02416">
    <property type="entry name" value="TatA_B_E"/>
    <property type="match status" value="1"/>
</dbReference>
<dbReference type="InterPro" id="IPR003369">
    <property type="entry name" value="TatA/B/E"/>
</dbReference>
<dbReference type="GO" id="GO:0008320">
    <property type="term" value="F:protein transmembrane transporter activity"/>
    <property type="evidence" value="ECO:0007669"/>
    <property type="project" value="UniProtKB-UniRule"/>
</dbReference>